<evidence type="ECO:0000313" key="2">
    <source>
        <dbReference type="EMBL" id="CAF1459618.1"/>
    </source>
</evidence>
<organism evidence="4 8">
    <name type="scientific">Rotaria magnacalcarata</name>
    <dbReference type="NCBI Taxonomy" id="392030"/>
    <lineage>
        <taxon>Eukaryota</taxon>
        <taxon>Metazoa</taxon>
        <taxon>Spiralia</taxon>
        <taxon>Gnathifera</taxon>
        <taxon>Rotifera</taxon>
        <taxon>Eurotatoria</taxon>
        <taxon>Bdelloidea</taxon>
        <taxon>Philodinida</taxon>
        <taxon>Philodinidae</taxon>
        <taxon>Rotaria</taxon>
    </lineage>
</organism>
<dbReference type="Proteomes" id="UP000663824">
    <property type="component" value="Unassembled WGS sequence"/>
</dbReference>
<dbReference type="EMBL" id="CAJOBH010130494">
    <property type="protein sequence ID" value="CAF4754766.1"/>
    <property type="molecule type" value="Genomic_DNA"/>
</dbReference>
<dbReference type="Proteomes" id="UP000663855">
    <property type="component" value="Unassembled WGS sequence"/>
</dbReference>
<dbReference type="Proteomes" id="UP000681967">
    <property type="component" value="Unassembled WGS sequence"/>
</dbReference>
<name>A0A816N0J8_9BILA</name>
<dbReference type="EMBL" id="CAJNRE010003608">
    <property type="protein sequence ID" value="CAF2026646.1"/>
    <property type="molecule type" value="Genomic_DNA"/>
</dbReference>
<sequence>MVFSSLDGRLRTGFTSDLRQRAPSKYKVKDSQGYNVIQPIESYTGGRNLELVAYYHENISKGNAYIIPDDHASSHGTQDKQSVTVLVRGGD</sequence>
<dbReference type="EMBL" id="CAJOBI010089651">
    <property type="protein sequence ID" value="CAF4535727.1"/>
    <property type="molecule type" value="Genomic_DNA"/>
</dbReference>
<dbReference type="AlphaFoldDB" id="A0A816N0J8"/>
<gene>
    <name evidence="7" type="ORF">BYL167_LOCUS46248</name>
    <name evidence="2" type="ORF">CJN711_LOCUS25030</name>
    <name evidence="6" type="ORF">GIL414_LOCUS44360</name>
    <name evidence="3" type="ORF">KQP761_LOCUS29054</name>
    <name evidence="4" type="ORF">MBJ925_LOCUS9568</name>
    <name evidence="5" type="ORF">SMN809_LOCUS36415</name>
</gene>
<dbReference type="OrthoDB" id="10042076at2759"/>
<proteinExistence type="predicted"/>
<reference evidence="4" key="1">
    <citation type="submission" date="2021-02" db="EMBL/GenBank/DDBJ databases">
        <authorList>
            <person name="Nowell W R."/>
        </authorList>
    </citation>
    <scope>NUCLEOTIDE SEQUENCE</scope>
</reference>
<evidence type="ECO:0000313" key="7">
    <source>
        <dbReference type="EMBL" id="CAF4754766.1"/>
    </source>
</evidence>
<evidence type="ECO:0000313" key="5">
    <source>
        <dbReference type="EMBL" id="CAF4535727.1"/>
    </source>
</evidence>
<feature type="compositionally biased region" description="Polar residues" evidence="1">
    <location>
        <begin position="74"/>
        <end position="84"/>
    </location>
</feature>
<comment type="caution">
    <text evidence="4">The sequence shown here is derived from an EMBL/GenBank/DDBJ whole genome shotgun (WGS) entry which is preliminary data.</text>
</comment>
<dbReference type="Proteomes" id="UP000663834">
    <property type="component" value="Unassembled WGS sequence"/>
</dbReference>
<accession>A0A816N0J8</accession>
<feature type="region of interest" description="Disordered" evidence="1">
    <location>
        <begin position="69"/>
        <end position="91"/>
    </location>
</feature>
<evidence type="ECO:0000313" key="3">
    <source>
        <dbReference type="EMBL" id="CAF1646301.1"/>
    </source>
</evidence>
<protein>
    <submittedName>
        <fullName evidence="4">Uncharacterized protein</fullName>
    </submittedName>
</protein>
<dbReference type="Proteomes" id="UP000676336">
    <property type="component" value="Unassembled WGS sequence"/>
</dbReference>
<evidence type="ECO:0000256" key="1">
    <source>
        <dbReference type="SAM" id="MobiDB-lite"/>
    </source>
</evidence>
<dbReference type="Proteomes" id="UP000681720">
    <property type="component" value="Unassembled WGS sequence"/>
</dbReference>
<evidence type="ECO:0000313" key="8">
    <source>
        <dbReference type="Proteomes" id="UP000663824"/>
    </source>
</evidence>
<dbReference type="EMBL" id="CAJNOW010015956">
    <property type="protein sequence ID" value="CAF1646301.1"/>
    <property type="molecule type" value="Genomic_DNA"/>
</dbReference>
<dbReference type="EMBL" id="CAJOBJ010133651">
    <property type="protein sequence ID" value="CAF4733069.1"/>
    <property type="molecule type" value="Genomic_DNA"/>
</dbReference>
<dbReference type="EMBL" id="CAJNOV010011739">
    <property type="protein sequence ID" value="CAF1459618.1"/>
    <property type="molecule type" value="Genomic_DNA"/>
</dbReference>
<evidence type="ECO:0000313" key="4">
    <source>
        <dbReference type="EMBL" id="CAF2026646.1"/>
    </source>
</evidence>
<evidence type="ECO:0000313" key="6">
    <source>
        <dbReference type="EMBL" id="CAF4733069.1"/>
    </source>
</evidence>